<feature type="repeat" description="TPR" evidence="3">
    <location>
        <begin position="136"/>
        <end position="169"/>
    </location>
</feature>
<organism evidence="4 5">
    <name type="scientific">Thermostichus vulcanus str. 'Rupite'</name>
    <dbReference type="NCBI Taxonomy" id="2813851"/>
    <lineage>
        <taxon>Bacteria</taxon>
        <taxon>Bacillati</taxon>
        <taxon>Cyanobacteriota</taxon>
        <taxon>Cyanophyceae</taxon>
        <taxon>Thermostichales</taxon>
        <taxon>Thermostichaceae</taxon>
        <taxon>Thermostichus</taxon>
    </lineage>
</organism>
<keyword evidence="5" id="KW-1185">Reference proteome</keyword>
<evidence type="ECO:0000313" key="4">
    <source>
        <dbReference type="EMBL" id="MCJ2541435.1"/>
    </source>
</evidence>
<proteinExistence type="predicted"/>
<keyword evidence="2 3" id="KW-0802">TPR repeat</keyword>
<dbReference type="SUPFAM" id="SSF48452">
    <property type="entry name" value="TPR-like"/>
    <property type="match status" value="1"/>
</dbReference>
<dbReference type="PANTHER" id="PTHR45188:SF2">
    <property type="entry name" value="DNAJ HOMOLOG SUBFAMILY C MEMBER 7"/>
    <property type="match status" value="1"/>
</dbReference>
<dbReference type="Pfam" id="PF07719">
    <property type="entry name" value="TPR_2"/>
    <property type="match status" value="1"/>
</dbReference>
<dbReference type="Proteomes" id="UP000830835">
    <property type="component" value="Unassembled WGS sequence"/>
</dbReference>
<sequence length="226" mass="25381">MNSHLNWTQVVRNGLLCGIPVLLLACSGPGSQRVATDPSPTPIATSAAAEAAETATEVALDNRTLEQVNQLLTQGQELLEQKDLSRAYAVLTHAVNMAPNLPEPYLHRGKVNEAQQQPTQALWDYSQALQLNPRYEEALRARGYLYYNLEDYPNALEDYQTVTQINPLQAKDFRIMAEIQEKLEDPRGASDSLETYLRLTLNQPNQPAEREELLNRVIQLRMQATP</sequence>
<keyword evidence="1" id="KW-0677">Repeat</keyword>
<gene>
    <name evidence="4" type="ORF">JX360_00700</name>
</gene>
<dbReference type="Gene3D" id="1.25.40.10">
    <property type="entry name" value="Tetratricopeptide repeat domain"/>
    <property type="match status" value="2"/>
</dbReference>
<evidence type="ECO:0000256" key="2">
    <source>
        <dbReference type="ARBA" id="ARBA00022803"/>
    </source>
</evidence>
<dbReference type="InterPro" id="IPR013105">
    <property type="entry name" value="TPR_2"/>
</dbReference>
<dbReference type="PROSITE" id="PS50005">
    <property type="entry name" value="TPR"/>
    <property type="match status" value="2"/>
</dbReference>
<dbReference type="SMART" id="SM00028">
    <property type="entry name" value="TPR"/>
    <property type="match status" value="3"/>
</dbReference>
<dbReference type="PANTHER" id="PTHR45188">
    <property type="entry name" value="DNAJ PROTEIN P58IPK HOMOLOG"/>
    <property type="match status" value="1"/>
</dbReference>
<dbReference type="EMBL" id="JAFIRA010000001">
    <property type="protein sequence ID" value="MCJ2541435.1"/>
    <property type="molecule type" value="Genomic_DNA"/>
</dbReference>
<comment type="caution">
    <text evidence="4">The sequence shown here is derived from an EMBL/GenBank/DDBJ whole genome shotgun (WGS) entry which is preliminary data.</text>
</comment>
<protein>
    <submittedName>
        <fullName evidence="4">Tetratricopeptide repeat protein</fullName>
    </submittedName>
</protein>
<name>A0ABT0C7T5_THEVL</name>
<evidence type="ECO:0000256" key="1">
    <source>
        <dbReference type="ARBA" id="ARBA00022737"/>
    </source>
</evidence>
<reference evidence="4" key="1">
    <citation type="submission" date="2021-02" db="EMBL/GenBank/DDBJ databases">
        <title>The CRISPR/cas machinery reduction and long-range gene transfer in the hot spring cyanobacterium Synechococcus.</title>
        <authorList>
            <person name="Dvorak P."/>
            <person name="Jahodarova E."/>
            <person name="Hasler P."/>
            <person name="Poulickova A."/>
        </authorList>
    </citation>
    <scope>NUCLEOTIDE SEQUENCE</scope>
    <source>
        <strain evidence="4">Rupite</strain>
    </source>
</reference>
<dbReference type="RefSeq" id="WP_244348431.1">
    <property type="nucleotide sequence ID" value="NZ_JAFIRA010000001.1"/>
</dbReference>
<accession>A0ABT0C7T5</accession>
<dbReference type="InterPro" id="IPR019734">
    <property type="entry name" value="TPR_rpt"/>
</dbReference>
<evidence type="ECO:0000313" key="5">
    <source>
        <dbReference type="Proteomes" id="UP000830835"/>
    </source>
</evidence>
<evidence type="ECO:0000256" key="3">
    <source>
        <dbReference type="PROSITE-ProRule" id="PRU00339"/>
    </source>
</evidence>
<feature type="repeat" description="TPR" evidence="3">
    <location>
        <begin position="102"/>
        <end position="135"/>
    </location>
</feature>
<dbReference type="InterPro" id="IPR011990">
    <property type="entry name" value="TPR-like_helical_dom_sf"/>
</dbReference>